<dbReference type="EMBL" id="GGEC01000784">
    <property type="protein sequence ID" value="MBW81267.1"/>
    <property type="molecule type" value="Transcribed_RNA"/>
</dbReference>
<protein>
    <submittedName>
        <fullName evidence="1">Uncharacterized protein</fullName>
    </submittedName>
</protein>
<name>A0A2P2IJA8_RHIMU</name>
<sequence>MKQTFTCAKANVADQQHFLT</sequence>
<evidence type="ECO:0000313" key="1">
    <source>
        <dbReference type="EMBL" id="MBW81267.1"/>
    </source>
</evidence>
<proteinExistence type="predicted"/>
<dbReference type="AlphaFoldDB" id="A0A2P2IJA8"/>
<organism evidence="1">
    <name type="scientific">Rhizophora mucronata</name>
    <name type="common">Asiatic mangrove</name>
    <dbReference type="NCBI Taxonomy" id="61149"/>
    <lineage>
        <taxon>Eukaryota</taxon>
        <taxon>Viridiplantae</taxon>
        <taxon>Streptophyta</taxon>
        <taxon>Embryophyta</taxon>
        <taxon>Tracheophyta</taxon>
        <taxon>Spermatophyta</taxon>
        <taxon>Magnoliopsida</taxon>
        <taxon>eudicotyledons</taxon>
        <taxon>Gunneridae</taxon>
        <taxon>Pentapetalae</taxon>
        <taxon>rosids</taxon>
        <taxon>fabids</taxon>
        <taxon>Malpighiales</taxon>
        <taxon>Rhizophoraceae</taxon>
        <taxon>Rhizophora</taxon>
    </lineage>
</organism>
<reference evidence="1" key="1">
    <citation type="submission" date="2018-02" db="EMBL/GenBank/DDBJ databases">
        <title>Rhizophora mucronata_Transcriptome.</title>
        <authorList>
            <person name="Meera S.P."/>
            <person name="Sreeshan A."/>
            <person name="Augustine A."/>
        </authorList>
    </citation>
    <scope>NUCLEOTIDE SEQUENCE</scope>
    <source>
        <tissue evidence="1">Leaf</tissue>
    </source>
</reference>
<accession>A0A2P2IJA8</accession>